<dbReference type="EC" id="3.4.21.-" evidence="4"/>
<evidence type="ECO:0000256" key="1">
    <source>
        <dbReference type="ARBA" id="ARBA00022729"/>
    </source>
</evidence>
<organism evidence="4 5">
    <name type="scientific">Gymnodinialimonas ceratoperidinii</name>
    <dbReference type="NCBI Taxonomy" id="2856823"/>
    <lineage>
        <taxon>Bacteria</taxon>
        <taxon>Pseudomonadati</taxon>
        <taxon>Pseudomonadota</taxon>
        <taxon>Alphaproteobacteria</taxon>
        <taxon>Rhodobacterales</taxon>
        <taxon>Paracoccaceae</taxon>
        <taxon>Gymnodinialimonas</taxon>
    </lineage>
</organism>
<dbReference type="AlphaFoldDB" id="A0A8F6TV65"/>
<name>A0A8F6TV65_9RHOB</name>
<dbReference type="EMBL" id="CP079194">
    <property type="protein sequence ID" value="QXT39567.1"/>
    <property type="molecule type" value="Genomic_DNA"/>
</dbReference>
<dbReference type="RefSeq" id="WP_219002303.1">
    <property type="nucleotide sequence ID" value="NZ_CP079194.1"/>
</dbReference>
<evidence type="ECO:0000313" key="5">
    <source>
        <dbReference type="Proteomes" id="UP000825009"/>
    </source>
</evidence>
<accession>A0A8F6TV65</accession>
<dbReference type="GO" id="GO:0006508">
    <property type="term" value="P:proteolysis"/>
    <property type="evidence" value="ECO:0007669"/>
    <property type="project" value="UniProtKB-KW"/>
</dbReference>
<evidence type="ECO:0000256" key="2">
    <source>
        <dbReference type="SAM" id="SignalP"/>
    </source>
</evidence>
<dbReference type="PROSITE" id="PS50240">
    <property type="entry name" value="TRYPSIN_DOM"/>
    <property type="match status" value="1"/>
</dbReference>
<feature type="chain" id="PRO_5034437883" evidence="2">
    <location>
        <begin position="26"/>
        <end position="290"/>
    </location>
</feature>
<keyword evidence="4" id="KW-0645">Protease</keyword>
<dbReference type="PROSITE" id="PS00134">
    <property type="entry name" value="TRYPSIN_HIS"/>
    <property type="match status" value="1"/>
</dbReference>
<feature type="signal peptide" evidence="2">
    <location>
        <begin position="1"/>
        <end position="25"/>
    </location>
</feature>
<keyword evidence="1 2" id="KW-0732">Signal</keyword>
<feature type="domain" description="Peptidase S1" evidence="3">
    <location>
        <begin position="33"/>
        <end position="290"/>
    </location>
</feature>
<dbReference type="PANTHER" id="PTHR15462:SF8">
    <property type="entry name" value="SERINE PROTEASE"/>
    <property type="match status" value="1"/>
</dbReference>
<reference evidence="4 5" key="1">
    <citation type="submission" date="2021-07" db="EMBL/GenBank/DDBJ databases">
        <title>A novel Jannaschia species isolated from marine dinoflagellate Ceratoperidinium margalefii.</title>
        <authorList>
            <person name="Jiang Y."/>
            <person name="Li Z."/>
        </authorList>
    </citation>
    <scope>NUCLEOTIDE SEQUENCE [LARGE SCALE GENOMIC DNA]</scope>
    <source>
        <strain evidence="4 5">J12C1-MA-4</strain>
    </source>
</reference>
<sequence length="290" mass="30760">MGRAKIARIASVLLLTLAGPFAAQGQNLPQVQLTEGHGSLRALNTGTEVQLWRAVGRLDTGASFCTATLIRADLVLTAAHCVFHPTTARPFAASDLTFLAGLRHGHAEAVRNVRRITVLPEYQPEHGPDFEMIGRDLALLHLAAPIPHAAIAPILPASTPWREDRVTVVSYGRDREGYASIEEGCEILNRQESVRSMNCEVVSGVSGSPVLRVNQGRAELVAVISAGAQTSSGEVSLAVMVEDHLTTLMAQASAEPAQPVARSPIGGASSSFILDGADARENIGARFIRP</sequence>
<dbReference type="InterPro" id="IPR001254">
    <property type="entry name" value="Trypsin_dom"/>
</dbReference>
<dbReference type="GO" id="GO:0004252">
    <property type="term" value="F:serine-type endopeptidase activity"/>
    <property type="evidence" value="ECO:0007669"/>
    <property type="project" value="InterPro"/>
</dbReference>
<evidence type="ECO:0000259" key="3">
    <source>
        <dbReference type="PROSITE" id="PS50240"/>
    </source>
</evidence>
<gene>
    <name evidence="4" type="ORF">KYE46_16870</name>
</gene>
<keyword evidence="5" id="KW-1185">Reference proteome</keyword>
<dbReference type="Pfam" id="PF00089">
    <property type="entry name" value="Trypsin"/>
    <property type="match status" value="1"/>
</dbReference>
<evidence type="ECO:0000313" key="4">
    <source>
        <dbReference type="EMBL" id="QXT39567.1"/>
    </source>
</evidence>
<dbReference type="InterPro" id="IPR018114">
    <property type="entry name" value="TRYPSIN_HIS"/>
</dbReference>
<dbReference type="KEGG" id="gce:KYE46_16870"/>
<dbReference type="InterPro" id="IPR050966">
    <property type="entry name" value="Glutamyl_endopeptidase"/>
</dbReference>
<protein>
    <submittedName>
        <fullName evidence="4">Trypsin-like serine protease</fullName>
        <ecNumber evidence="4">3.4.21.-</ecNumber>
    </submittedName>
</protein>
<keyword evidence="4" id="KW-0378">Hydrolase</keyword>
<dbReference type="SMART" id="SM00020">
    <property type="entry name" value="Tryp_SPc"/>
    <property type="match status" value="1"/>
</dbReference>
<proteinExistence type="predicted"/>
<dbReference type="PANTHER" id="PTHR15462">
    <property type="entry name" value="SERINE PROTEASE"/>
    <property type="match status" value="1"/>
</dbReference>
<dbReference type="Proteomes" id="UP000825009">
    <property type="component" value="Chromosome"/>
</dbReference>